<reference evidence="2" key="1">
    <citation type="submission" date="2023-01" db="EMBL/GenBank/DDBJ databases">
        <title>Colletotrichum chrysophilum M932 genome sequence.</title>
        <authorList>
            <person name="Baroncelli R."/>
        </authorList>
    </citation>
    <scope>NUCLEOTIDE SEQUENCE</scope>
    <source>
        <strain evidence="2">M932</strain>
    </source>
</reference>
<accession>A0AAD9A8U8</accession>
<name>A0AAD9A8U8_9PEZI</name>
<proteinExistence type="predicted"/>
<comment type="caution">
    <text evidence="2">The sequence shown here is derived from an EMBL/GenBank/DDBJ whole genome shotgun (WGS) entry which is preliminary data.</text>
</comment>
<gene>
    <name evidence="2" type="ORF">CCHR01_14303</name>
</gene>
<keyword evidence="3" id="KW-1185">Reference proteome</keyword>
<sequence length="80" mass="8347">MRAKSNPSSSRLGVVSKINSFRSQRASGTATAPPPPTTRRGDAGTASRELRLLDTALAPPTPAACSRAAIVNSLPNRKHP</sequence>
<feature type="region of interest" description="Disordered" evidence="1">
    <location>
        <begin position="1"/>
        <end position="46"/>
    </location>
</feature>
<evidence type="ECO:0000256" key="1">
    <source>
        <dbReference type="SAM" id="MobiDB-lite"/>
    </source>
</evidence>
<dbReference type="AlphaFoldDB" id="A0AAD9A8U8"/>
<dbReference type="Proteomes" id="UP001243330">
    <property type="component" value="Unassembled WGS sequence"/>
</dbReference>
<organism evidence="2 3">
    <name type="scientific">Colletotrichum chrysophilum</name>
    <dbReference type="NCBI Taxonomy" id="1836956"/>
    <lineage>
        <taxon>Eukaryota</taxon>
        <taxon>Fungi</taxon>
        <taxon>Dikarya</taxon>
        <taxon>Ascomycota</taxon>
        <taxon>Pezizomycotina</taxon>
        <taxon>Sordariomycetes</taxon>
        <taxon>Hypocreomycetidae</taxon>
        <taxon>Glomerellales</taxon>
        <taxon>Glomerellaceae</taxon>
        <taxon>Colletotrichum</taxon>
        <taxon>Colletotrichum gloeosporioides species complex</taxon>
    </lineage>
</organism>
<evidence type="ECO:0000313" key="3">
    <source>
        <dbReference type="Proteomes" id="UP001243330"/>
    </source>
</evidence>
<evidence type="ECO:0000313" key="2">
    <source>
        <dbReference type="EMBL" id="KAK1843080.1"/>
    </source>
</evidence>
<protein>
    <submittedName>
        <fullName evidence="2">Uncharacterized protein</fullName>
    </submittedName>
</protein>
<dbReference type="EMBL" id="JAQOWY010000378">
    <property type="protein sequence ID" value="KAK1843080.1"/>
    <property type="molecule type" value="Genomic_DNA"/>
</dbReference>
<feature type="compositionally biased region" description="Polar residues" evidence="1">
    <location>
        <begin position="1"/>
        <end position="24"/>
    </location>
</feature>